<sequence length="202" mass="21859">MSTVMNAILTDDGTEIFYKDWGTGRPVVLSHGWPLHSDSWEAQQRQLAEAGHRVIAHDRRGHGRSTQTWDGNDMDTYADDLACLLTTLDLYEVTLVGFSTGGGEVVRYLSRHGSERVRKLVLVSAVPPMMLRTDDNPDGLPVGVFDDLRAGEGRIQSVVATGLILEEVAGHAWCAVDGGAAEDDRAGVSAGVVAGPDRFDDR</sequence>
<dbReference type="InterPro" id="IPR050471">
    <property type="entry name" value="AB_hydrolase"/>
</dbReference>
<evidence type="ECO:0000313" key="2">
    <source>
        <dbReference type="EMBL" id="GAA4742354.1"/>
    </source>
</evidence>
<feature type="domain" description="AB hydrolase-1" evidence="1">
    <location>
        <begin position="26"/>
        <end position="156"/>
    </location>
</feature>
<dbReference type="EMBL" id="BAABKN010000016">
    <property type="protein sequence ID" value="GAA4742354.1"/>
    <property type="molecule type" value="Genomic_DNA"/>
</dbReference>
<proteinExistence type="predicted"/>
<gene>
    <name evidence="2" type="ORF">GCM10023350_28860</name>
</gene>
<organism evidence="2 3">
    <name type="scientific">Nocardioides endophyticus</name>
    <dbReference type="NCBI Taxonomy" id="1353775"/>
    <lineage>
        <taxon>Bacteria</taxon>
        <taxon>Bacillati</taxon>
        <taxon>Actinomycetota</taxon>
        <taxon>Actinomycetes</taxon>
        <taxon>Propionibacteriales</taxon>
        <taxon>Nocardioidaceae</taxon>
        <taxon>Nocardioides</taxon>
    </lineage>
</organism>
<dbReference type="Gene3D" id="3.40.50.1820">
    <property type="entry name" value="alpha/beta hydrolase"/>
    <property type="match status" value="1"/>
</dbReference>
<dbReference type="SUPFAM" id="SSF53474">
    <property type="entry name" value="alpha/beta-Hydrolases"/>
    <property type="match status" value="1"/>
</dbReference>
<accession>A0ABP8YZQ2</accession>
<evidence type="ECO:0000259" key="1">
    <source>
        <dbReference type="Pfam" id="PF00561"/>
    </source>
</evidence>
<evidence type="ECO:0000313" key="3">
    <source>
        <dbReference type="Proteomes" id="UP001499882"/>
    </source>
</evidence>
<dbReference type="InterPro" id="IPR029058">
    <property type="entry name" value="AB_hydrolase_fold"/>
</dbReference>
<dbReference type="PANTHER" id="PTHR43433:SF3">
    <property type="entry name" value="NON-HEME CHLOROPEROXIDASE"/>
    <property type="match status" value="1"/>
</dbReference>
<keyword evidence="3" id="KW-1185">Reference proteome</keyword>
<dbReference type="Proteomes" id="UP001499882">
    <property type="component" value="Unassembled WGS sequence"/>
</dbReference>
<dbReference type="Pfam" id="PF00561">
    <property type="entry name" value="Abhydrolase_1"/>
    <property type="match status" value="1"/>
</dbReference>
<name>A0ABP8YZQ2_9ACTN</name>
<dbReference type="InterPro" id="IPR000073">
    <property type="entry name" value="AB_hydrolase_1"/>
</dbReference>
<reference evidence="3" key="1">
    <citation type="journal article" date="2019" name="Int. J. Syst. Evol. Microbiol.">
        <title>The Global Catalogue of Microorganisms (GCM) 10K type strain sequencing project: providing services to taxonomists for standard genome sequencing and annotation.</title>
        <authorList>
            <consortium name="The Broad Institute Genomics Platform"/>
            <consortium name="The Broad Institute Genome Sequencing Center for Infectious Disease"/>
            <person name="Wu L."/>
            <person name="Ma J."/>
        </authorList>
    </citation>
    <scope>NUCLEOTIDE SEQUENCE [LARGE SCALE GENOMIC DNA]</scope>
    <source>
        <strain evidence="3">JCM 18532</strain>
    </source>
</reference>
<dbReference type="PANTHER" id="PTHR43433">
    <property type="entry name" value="HYDROLASE, ALPHA/BETA FOLD FAMILY PROTEIN"/>
    <property type="match status" value="1"/>
</dbReference>
<protein>
    <recommendedName>
        <fullName evidence="1">AB hydrolase-1 domain-containing protein</fullName>
    </recommendedName>
</protein>
<comment type="caution">
    <text evidence="2">The sequence shown here is derived from an EMBL/GenBank/DDBJ whole genome shotgun (WGS) entry which is preliminary data.</text>
</comment>